<accession>A0ABN7X0H2</accession>
<organism evidence="1 2">
    <name type="scientific">Gigaspora margarita</name>
    <dbReference type="NCBI Taxonomy" id="4874"/>
    <lineage>
        <taxon>Eukaryota</taxon>
        <taxon>Fungi</taxon>
        <taxon>Fungi incertae sedis</taxon>
        <taxon>Mucoromycota</taxon>
        <taxon>Glomeromycotina</taxon>
        <taxon>Glomeromycetes</taxon>
        <taxon>Diversisporales</taxon>
        <taxon>Gigasporaceae</taxon>
        <taxon>Gigaspora</taxon>
    </lineage>
</organism>
<sequence>MDKIKKESVSESFCEGVIDLTVDSFSESDFSVPAIELDGAAYVFNVNSSNPNALFNDIQYSMEGGGGSNKIRCPYLNCNVKKLFANAKELNFLSESQTFIEAQTY</sequence>
<name>A0ABN7X0H2_GIGMA</name>
<comment type="caution">
    <text evidence="1">The sequence shown here is derived from an EMBL/GenBank/DDBJ whole genome shotgun (WGS) entry which is preliminary data.</text>
</comment>
<dbReference type="Proteomes" id="UP000789901">
    <property type="component" value="Unassembled WGS sequence"/>
</dbReference>
<dbReference type="EMBL" id="CAJVQB010077914">
    <property type="protein sequence ID" value="CAG8845009.1"/>
    <property type="molecule type" value="Genomic_DNA"/>
</dbReference>
<keyword evidence="2" id="KW-1185">Reference proteome</keyword>
<evidence type="ECO:0000313" key="1">
    <source>
        <dbReference type="EMBL" id="CAG8845009.1"/>
    </source>
</evidence>
<gene>
    <name evidence="1" type="ORF">GMARGA_LOCUS37408</name>
</gene>
<feature type="non-terminal residue" evidence="1">
    <location>
        <position position="105"/>
    </location>
</feature>
<proteinExistence type="predicted"/>
<evidence type="ECO:0000313" key="2">
    <source>
        <dbReference type="Proteomes" id="UP000789901"/>
    </source>
</evidence>
<protein>
    <submittedName>
        <fullName evidence="1">42342_t:CDS:1</fullName>
    </submittedName>
</protein>
<reference evidence="1 2" key="1">
    <citation type="submission" date="2021-06" db="EMBL/GenBank/DDBJ databases">
        <authorList>
            <person name="Kallberg Y."/>
            <person name="Tangrot J."/>
            <person name="Rosling A."/>
        </authorList>
    </citation>
    <scope>NUCLEOTIDE SEQUENCE [LARGE SCALE GENOMIC DNA]</scope>
    <source>
        <strain evidence="1 2">120-4 pot B 10/14</strain>
    </source>
</reference>